<dbReference type="Gene3D" id="1.10.30.10">
    <property type="entry name" value="High mobility group box domain"/>
    <property type="match status" value="1"/>
</dbReference>
<reference evidence="6" key="1">
    <citation type="submission" date="2020-05" db="EMBL/GenBank/DDBJ databases">
        <title>Mycena genomes resolve the evolution of fungal bioluminescence.</title>
        <authorList>
            <person name="Tsai I.J."/>
        </authorList>
    </citation>
    <scope>NUCLEOTIDE SEQUENCE</scope>
    <source>
        <strain evidence="6">171206Taipei</strain>
    </source>
</reference>
<keyword evidence="2" id="KW-0804">Transcription</keyword>
<dbReference type="PANTHER" id="PTHR10270">
    <property type="entry name" value="SOX TRANSCRIPTION FACTOR"/>
    <property type="match status" value="1"/>
</dbReference>
<dbReference type="PANTHER" id="PTHR10270:SF161">
    <property type="entry name" value="SEX-DETERMINING REGION Y PROTEIN"/>
    <property type="match status" value="1"/>
</dbReference>
<evidence type="ECO:0000313" key="6">
    <source>
        <dbReference type="EMBL" id="KAF7296803.1"/>
    </source>
</evidence>
<name>A0A8H6SCA4_9AGAR</name>
<feature type="compositionally biased region" description="Low complexity" evidence="4">
    <location>
        <begin position="149"/>
        <end position="160"/>
    </location>
</feature>
<dbReference type="GeneID" id="59348266"/>
<dbReference type="Proteomes" id="UP000636479">
    <property type="component" value="Unassembled WGS sequence"/>
</dbReference>
<feature type="compositionally biased region" description="Low complexity" evidence="4">
    <location>
        <begin position="101"/>
        <end position="122"/>
    </location>
</feature>
<dbReference type="RefSeq" id="XP_037217162.1">
    <property type="nucleotide sequence ID" value="XM_037365750.1"/>
</dbReference>
<dbReference type="GO" id="GO:0000978">
    <property type="term" value="F:RNA polymerase II cis-regulatory region sequence-specific DNA binding"/>
    <property type="evidence" value="ECO:0007669"/>
    <property type="project" value="TreeGrafter"/>
</dbReference>
<feature type="region of interest" description="Disordered" evidence="4">
    <location>
        <begin position="60"/>
        <end position="81"/>
    </location>
</feature>
<accession>A0A8H6SCA4</accession>
<dbReference type="SUPFAM" id="SSF47095">
    <property type="entry name" value="HMG-box"/>
    <property type="match status" value="1"/>
</dbReference>
<dbReference type="EMBL" id="JACAZF010000008">
    <property type="protein sequence ID" value="KAF7296803.1"/>
    <property type="molecule type" value="Genomic_DNA"/>
</dbReference>
<comment type="caution">
    <text evidence="6">The sequence shown here is derived from an EMBL/GenBank/DDBJ whole genome shotgun (WGS) entry which is preliminary data.</text>
</comment>
<dbReference type="InterPro" id="IPR036910">
    <property type="entry name" value="HMG_box_dom_sf"/>
</dbReference>
<protein>
    <submittedName>
        <fullName evidence="6">HMG box domain-containing protein</fullName>
    </submittedName>
</protein>
<dbReference type="Pfam" id="PF00505">
    <property type="entry name" value="HMG_box"/>
    <property type="match status" value="1"/>
</dbReference>
<evidence type="ECO:0000256" key="1">
    <source>
        <dbReference type="ARBA" id="ARBA00023125"/>
    </source>
</evidence>
<feature type="DNA-binding region" description="HMG box" evidence="3">
    <location>
        <begin position="181"/>
        <end position="273"/>
    </location>
</feature>
<evidence type="ECO:0000256" key="2">
    <source>
        <dbReference type="ARBA" id="ARBA00023163"/>
    </source>
</evidence>
<feature type="compositionally biased region" description="Basic and acidic residues" evidence="4">
    <location>
        <begin position="171"/>
        <end position="181"/>
    </location>
</feature>
<evidence type="ECO:0000256" key="4">
    <source>
        <dbReference type="SAM" id="MobiDB-lite"/>
    </source>
</evidence>
<dbReference type="InterPro" id="IPR050140">
    <property type="entry name" value="SRY-related_HMG-box_TF-like"/>
</dbReference>
<feature type="region of interest" description="Disordered" evidence="4">
    <location>
        <begin position="101"/>
        <end position="136"/>
    </location>
</feature>
<feature type="region of interest" description="Disordered" evidence="4">
    <location>
        <begin position="149"/>
        <end position="181"/>
    </location>
</feature>
<keyword evidence="1 3" id="KW-0238">DNA-binding</keyword>
<feature type="domain" description="HMG box" evidence="5">
    <location>
        <begin position="181"/>
        <end position="273"/>
    </location>
</feature>
<keyword evidence="3" id="KW-0539">Nucleus</keyword>
<feature type="region of interest" description="Disordered" evidence="4">
    <location>
        <begin position="387"/>
        <end position="431"/>
    </location>
</feature>
<gene>
    <name evidence="6" type="ORF">MIND_00911300</name>
</gene>
<keyword evidence="7" id="KW-1185">Reference proteome</keyword>
<feature type="compositionally biased region" description="Pro residues" evidence="4">
    <location>
        <begin position="123"/>
        <end position="134"/>
    </location>
</feature>
<sequence>MPAVRVRQAHPAARPHLLDLSSTTSSLDSVSTQDVKASLDRPALTIVAPTPRQSTFTFVPHPLSHPLPTPSPTPSPAALGIPLPLPTTPVLTPVEGLRQLSLSSPSPAATSPSPVSSDSHVPTTPPARPIPSPLPLSAYTRTLTPVYVPAATPSPAPSASRSKRRGVSADGRPRKGDADYVKRPENAFILFRRQACAERASSPDSVPPASSADGAIVPARIALPGLPAKARQADLSKAISAQWRALGAEERQKWEALAAEKKKEHEEKHPGYVYRPRRKAPKEDGLVVGGPSDPEVAQQEYRLAIPNVYGPSGSFHTHTYTQPTRGQEYSLLPMIMSSASHRESTNLGGFDYLPAAAENAAMSSFDANLMASDFLRSMFASSSHLIPPPTFTDTADRSPASSPEPELATPGATSSLPPPTSAPLSCDFPTDPSTWYPPPSSALLIPSSSSSSNNSFYASNPWAAGAQQQYAALSLSSDGVAVAQPDTGFSLDAFSSVFDQPMAEFDFDAAGGVPMGLGIGLDAPWDGGWGDSEPLISMEMGVDPMELHADI</sequence>
<evidence type="ECO:0000313" key="7">
    <source>
        <dbReference type="Proteomes" id="UP000636479"/>
    </source>
</evidence>
<dbReference type="GO" id="GO:0030154">
    <property type="term" value="P:cell differentiation"/>
    <property type="evidence" value="ECO:0007669"/>
    <property type="project" value="TreeGrafter"/>
</dbReference>
<dbReference type="AlphaFoldDB" id="A0A8H6SCA4"/>
<organism evidence="6 7">
    <name type="scientific">Mycena indigotica</name>
    <dbReference type="NCBI Taxonomy" id="2126181"/>
    <lineage>
        <taxon>Eukaryota</taxon>
        <taxon>Fungi</taxon>
        <taxon>Dikarya</taxon>
        <taxon>Basidiomycota</taxon>
        <taxon>Agaricomycotina</taxon>
        <taxon>Agaricomycetes</taxon>
        <taxon>Agaricomycetidae</taxon>
        <taxon>Agaricales</taxon>
        <taxon>Marasmiineae</taxon>
        <taxon>Mycenaceae</taxon>
        <taxon>Mycena</taxon>
    </lineage>
</organism>
<proteinExistence type="predicted"/>
<dbReference type="GO" id="GO:0005634">
    <property type="term" value="C:nucleus"/>
    <property type="evidence" value="ECO:0007669"/>
    <property type="project" value="UniProtKB-UniRule"/>
</dbReference>
<dbReference type="GO" id="GO:0001228">
    <property type="term" value="F:DNA-binding transcription activator activity, RNA polymerase II-specific"/>
    <property type="evidence" value="ECO:0007669"/>
    <property type="project" value="TreeGrafter"/>
</dbReference>
<evidence type="ECO:0000259" key="5">
    <source>
        <dbReference type="PROSITE" id="PS50118"/>
    </source>
</evidence>
<dbReference type="OrthoDB" id="6247875at2759"/>
<dbReference type="SMART" id="SM00398">
    <property type="entry name" value="HMG"/>
    <property type="match status" value="1"/>
</dbReference>
<dbReference type="InterPro" id="IPR009071">
    <property type="entry name" value="HMG_box_dom"/>
</dbReference>
<feature type="compositionally biased region" description="Pro residues" evidence="4">
    <location>
        <begin position="63"/>
        <end position="75"/>
    </location>
</feature>
<evidence type="ECO:0000256" key="3">
    <source>
        <dbReference type="PROSITE-ProRule" id="PRU00267"/>
    </source>
</evidence>
<dbReference type="PROSITE" id="PS50118">
    <property type="entry name" value="HMG_BOX_2"/>
    <property type="match status" value="1"/>
</dbReference>